<dbReference type="InterPro" id="IPR002401">
    <property type="entry name" value="Cyt_P450_E_grp-I"/>
</dbReference>
<evidence type="ECO:0000256" key="7">
    <source>
        <dbReference type="ARBA" id="ARBA00022824"/>
    </source>
</evidence>
<organism evidence="15 16">
    <name type="scientific">Agrilus planipennis</name>
    <name type="common">Emerald ash borer</name>
    <name type="synonym">Agrilus marcopoli</name>
    <dbReference type="NCBI Taxonomy" id="224129"/>
    <lineage>
        <taxon>Eukaryota</taxon>
        <taxon>Metazoa</taxon>
        <taxon>Ecdysozoa</taxon>
        <taxon>Arthropoda</taxon>
        <taxon>Hexapoda</taxon>
        <taxon>Insecta</taxon>
        <taxon>Pterygota</taxon>
        <taxon>Neoptera</taxon>
        <taxon>Endopterygota</taxon>
        <taxon>Coleoptera</taxon>
        <taxon>Polyphaga</taxon>
        <taxon>Elateriformia</taxon>
        <taxon>Buprestoidea</taxon>
        <taxon>Buprestidae</taxon>
        <taxon>Agrilinae</taxon>
        <taxon>Agrilus</taxon>
    </lineage>
</organism>
<evidence type="ECO:0000256" key="8">
    <source>
        <dbReference type="ARBA" id="ARBA00022848"/>
    </source>
</evidence>
<dbReference type="InterPro" id="IPR017972">
    <property type="entry name" value="Cyt_P450_CS"/>
</dbReference>
<sequence length="514" mass="59596">MLFLLIFAVLVVLYYLYIKPFWYWESRNVPYQNPVPLFGNMFKPIFKKEQLISIVQNIYTKCPDSPYFGFINFITPILIIKDPELIKKITVKDFDVFSRHRAFASEDMDPLWSKNLFAIQDFHKWRHLRATLSPAFTASKLRMMFDLMQECAKNFVNYYLQKTEDVIELDVKDACRRFATDVIATTAFGVTCDSLKNQDNKFYLMGKDVTNFEGIRALKIFVYNSCPKLIELLRLSIFGPQVTNFFTKVVSDTVRLREEQNIIRPDMIHLLMEARKGKLKKDKSNDLEVDSFAAVNESEIVQKEVGGSTQITDEEMTAQALIFFFGGFDTSSSLMSFTFAELAVNPDIQKKLYDEINEVSERTGGKITYDDIHRMKYLDMVTSESLRKWTQGVFLDREAVKPYTIPRDNGQPPLKIEKGDLVWIPAYSIHRDPKYFPEPEKFDPERFSYERKNEIKPFTYLPFGAGPRNCIGSRFALLESKIAIFNIILNFEVVPTGKVTIPLKLDSHKISPTT</sequence>
<dbReference type="GO" id="GO:0016705">
    <property type="term" value="F:oxidoreductase activity, acting on paired donors, with incorporation or reduction of molecular oxygen"/>
    <property type="evidence" value="ECO:0007669"/>
    <property type="project" value="InterPro"/>
</dbReference>
<dbReference type="Proteomes" id="UP000192223">
    <property type="component" value="Unplaced"/>
</dbReference>
<dbReference type="PANTHER" id="PTHR24292:SF54">
    <property type="entry name" value="CYP9F3-RELATED"/>
    <property type="match status" value="1"/>
</dbReference>
<dbReference type="Pfam" id="PF00067">
    <property type="entry name" value="p450"/>
    <property type="match status" value="1"/>
</dbReference>
<evidence type="ECO:0000256" key="5">
    <source>
        <dbReference type="ARBA" id="ARBA00022617"/>
    </source>
</evidence>
<dbReference type="InterPro" id="IPR036396">
    <property type="entry name" value="Cyt_P450_sf"/>
</dbReference>
<keyword evidence="15" id="KW-1185">Reference proteome</keyword>
<dbReference type="FunFam" id="1.10.630.10:FF:000042">
    <property type="entry name" value="Cytochrome P450"/>
    <property type="match status" value="1"/>
</dbReference>
<evidence type="ECO:0000256" key="2">
    <source>
        <dbReference type="ARBA" id="ARBA00004174"/>
    </source>
</evidence>
<keyword evidence="8" id="KW-0492">Microsome</keyword>
<evidence type="ECO:0000256" key="10">
    <source>
        <dbReference type="ARBA" id="ARBA00023004"/>
    </source>
</evidence>
<keyword evidence="12" id="KW-0472">Membrane</keyword>
<accession>A0A1W4XUQ5</accession>
<evidence type="ECO:0000256" key="14">
    <source>
        <dbReference type="RuleBase" id="RU000461"/>
    </source>
</evidence>
<evidence type="ECO:0000256" key="12">
    <source>
        <dbReference type="ARBA" id="ARBA00023136"/>
    </source>
</evidence>
<feature type="binding site" description="axial binding residue" evidence="13">
    <location>
        <position position="470"/>
    </location>
    <ligand>
        <name>heme</name>
        <dbReference type="ChEBI" id="CHEBI:30413"/>
    </ligand>
    <ligandPart>
        <name>Fe</name>
        <dbReference type="ChEBI" id="CHEBI:18248"/>
    </ligandPart>
</feature>
<dbReference type="KEGG" id="apln:108744790"/>
<protein>
    <submittedName>
        <fullName evidence="16">Cytochrome P450 9e2</fullName>
    </submittedName>
</protein>
<gene>
    <name evidence="16" type="primary">LOC108744790</name>
</gene>
<evidence type="ECO:0000256" key="1">
    <source>
        <dbReference type="ARBA" id="ARBA00001971"/>
    </source>
</evidence>
<reference evidence="16" key="1">
    <citation type="submission" date="2025-08" db="UniProtKB">
        <authorList>
            <consortium name="RefSeq"/>
        </authorList>
    </citation>
    <scope>IDENTIFICATION</scope>
</reference>
<evidence type="ECO:0000313" key="15">
    <source>
        <dbReference type="Proteomes" id="UP000192223"/>
    </source>
</evidence>
<evidence type="ECO:0000256" key="9">
    <source>
        <dbReference type="ARBA" id="ARBA00023002"/>
    </source>
</evidence>
<keyword evidence="6 13" id="KW-0479">Metal-binding</keyword>
<dbReference type="FunCoup" id="A0A1W4XUQ5">
    <property type="interactions" value="54"/>
</dbReference>
<comment type="subcellular location">
    <subcellularLocation>
        <location evidence="3">Endoplasmic reticulum membrane</location>
        <topology evidence="3">Peripheral membrane protein</topology>
    </subcellularLocation>
    <subcellularLocation>
        <location evidence="2">Microsome membrane</location>
        <topology evidence="2">Peripheral membrane protein</topology>
    </subcellularLocation>
</comment>
<dbReference type="PRINTS" id="PR00385">
    <property type="entry name" value="P450"/>
</dbReference>
<dbReference type="Gene3D" id="1.10.630.10">
    <property type="entry name" value="Cytochrome P450"/>
    <property type="match status" value="1"/>
</dbReference>
<dbReference type="PROSITE" id="PS00086">
    <property type="entry name" value="CYTOCHROME_P450"/>
    <property type="match status" value="1"/>
</dbReference>
<evidence type="ECO:0000256" key="13">
    <source>
        <dbReference type="PIRSR" id="PIRSR602401-1"/>
    </source>
</evidence>
<evidence type="ECO:0000256" key="3">
    <source>
        <dbReference type="ARBA" id="ARBA00004406"/>
    </source>
</evidence>
<keyword evidence="7" id="KW-0256">Endoplasmic reticulum</keyword>
<dbReference type="SUPFAM" id="SSF48264">
    <property type="entry name" value="Cytochrome P450"/>
    <property type="match status" value="1"/>
</dbReference>
<evidence type="ECO:0000256" key="6">
    <source>
        <dbReference type="ARBA" id="ARBA00022723"/>
    </source>
</evidence>
<comment type="similarity">
    <text evidence="4 14">Belongs to the cytochrome P450 family.</text>
</comment>
<dbReference type="OrthoDB" id="2789670at2759"/>
<dbReference type="PRINTS" id="PR00463">
    <property type="entry name" value="EP450I"/>
</dbReference>
<dbReference type="GO" id="GO:0004497">
    <property type="term" value="F:monooxygenase activity"/>
    <property type="evidence" value="ECO:0007669"/>
    <property type="project" value="UniProtKB-KW"/>
</dbReference>
<name>A0A1W4XUQ5_AGRPL</name>
<keyword evidence="10 13" id="KW-0408">Iron</keyword>
<evidence type="ECO:0000256" key="4">
    <source>
        <dbReference type="ARBA" id="ARBA00010617"/>
    </source>
</evidence>
<comment type="cofactor">
    <cofactor evidence="1 13">
        <name>heme</name>
        <dbReference type="ChEBI" id="CHEBI:30413"/>
    </cofactor>
</comment>
<evidence type="ECO:0000256" key="11">
    <source>
        <dbReference type="ARBA" id="ARBA00023033"/>
    </source>
</evidence>
<dbReference type="InParanoid" id="A0A1W4XUQ5"/>
<dbReference type="RefSeq" id="XP_018336208.1">
    <property type="nucleotide sequence ID" value="XM_018480706.1"/>
</dbReference>
<dbReference type="InterPro" id="IPR050476">
    <property type="entry name" value="Insect_CytP450_Detox"/>
</dbReference>
<dbReference type="CDD" id="cd11056">
    <property type="entry name" value="CYP6-like"/>
    <property type="match status" value="1"/>
</dbReference>
<dbReference type="STRING" id="224129.A0A1W4XUQ5"/>
<keyword evidence="9 14" id="KW-0560">Oxidoreductase</keyword>
<dbReference type="GO" id="GO:0005789">
    <property type="term" value="C:endoplasmic reticulum membrane"/>
    <property type="evidence" value="ECO:0007669"/>
    <property type="project" value="UniProtKB-SubCell"/>
</dbReference>
<dbReference type="InterPro" id="IPR001128">
    <property type="entry name" value="Cyt_P450"/>
</dbReference>
<dbReference type="GO" id="GO:0020037">
    <property type="term" value="F:heme binding"/>
    <property type="evidence" value="ECO:0007669"/>
    <property type="project" value="InterPro"/>
</dbReference>
<evidence type="ECO:0000313" key="16">
    <source>
        <dbReference type="RefSeq" id="XP_018336208.1"/>
    </source>
</evidence>
<keyword evidence="5 13" id="KW-0349">Heme</keyword>
<dbReference type="PANTHER" id="PTHR24292">
    <property type="entry name" value="CYTOCHROME P450"/>
    <property type="match status" value="1"/>
</dbReference>
<keyword evidence="11 14" id="KW-0503">Monooxygenase</keyword>
<proteinExistence type="inferred from homology"/>
<dbReference type="GO" id="GO:0005506">
    <property type="term" value="F:iron ion binding"/>
    <property type="evidence" value="ECO:0007669"/>
    <property type="project" value="InterPro"/>
</dbReference>
<dbReference type="GeneID" id="108744790"/>
<dbReference type="AlphaFoldDB" id="A0A1W4XUQ5"/>